<keyword evidence="7" id="KW-0067">ATP-binding</keyword>
<evidence type="ECO:0000256" key="4">
    <source>
        <dbReference type="ARBA" id="ARBA00022475"/>
    </source>
</evidence>
<dbReference type="GO" id="GO:0005886">
    <property type="term" value="C:plasma membrane"/>
    <property type="evidence" value="ECO:0007669"/>
    <property type="project" value="UniProtKB-SubCell"/>
</dbReference>
<dbReference type="InterPro" id="IPR027417">
    <property type="entry name" value="P-loop_NTPase"/>
</dbReference>
<name>A0AAN6ULV9_9PEZI</name>
<dbReference type="FunFam" id="3.40.50.300:FF:000251">
    <property type="entry name" value="ABC transporter B family member 19"/>
    <property type="match status" value="1"/>
</dbReference>
<evidence type="ECO:0000256" key="5">
    <source>
        <dbReference type="ARBA" id="ARBA00022692"/>
    </source>
</evidence>
<evidence type="ECO:0000256" key="6">
    <source>
        <dbReference type="ARBA" id="ARBA00022741"/>
    </source>
</evidence>
<dbReference type="FunFam" id="3.40.50.300:FF:000302">
    <property type="entry name" value="ATP-binding cassette subfamily B member 5"/>
    <property type="match status" value="1"/>
</dbReference>
<feature type="transmembrane region" description="Helical" evidence="12">
    <location>
        <begin position="771"/>
        <end position="797"/>
    </location>
</feature>
<feature type="transmembrane region" description="Helical" evidence="12">
    <location>
        <begin position="98"/>
        <end position="122"/>
    </location>
</feature>
<evidence type="ECO:0000259" key="14">
    <source>
        <dbReference type="PROSITE" id="PS50929"/>
    </source>
</evidence>
<accession>A0AAN6ULV9</accession>
<feature type="domain" description="ABC transmembrane type-1" evidence="14">
    <location>
        <begin position="102"/>
        <end position="394"/>
    </location>
</feature>
<evidence type="ECO:0000256" key="9">
    <source>
        <dbReference type="ARBA" id="ARBA00023136"/>
    </source>
</evidence>
<feature type="transmembrane region" description="Helical" evidence="12">
    <location>
        <begin position="897"/>
        <end position="915"/>
    </location>
</feature>
<feature type="transmembrane region" description="Helical" evidence="12">
    <location>
        <begin position="332"/>
        <end position="353"/>
    </location>
</feature>
<dbReference type="PROSITE" id="PS00211">
    <property type="entry name" value="ABC_TRANSPORTER_1"/>
    <property type="match status" value="2"/>
</dbReference>
<dbReference type="CDD" id="cd18577">
    <property type="entry name" value="ABC_6TM_Pgp_ABCB1_D1_like"/>
    <property type="match status" value="1"/>
</dbReference>
<feature type="transmembrane region" description="Helical" evidence="12">
    <location>
        <begin position="254"/>
        <end position="274"/>
    </location>
</feature>
<keyword evidence="5 12" id="KW-0812">Transmembrane</keyword>
<evidence type="ECO:0000256" key="8">
    <source>
        <dbReference type="ARBA" id="ARBA00022989"/>
    </source>
</evidence>
<keyword evidence="6" id="KW-0547">Nucleotide-binding</keyword>
<dbReference type="GO" id="GO:0016887">
    <property type="term" value="F:ATP hydrolysis activity"/>
    <property type="evidence" value="ECO:0007669"/>
    <property type="project" value="InterPro"/>
</dbReference>
<evidence type="ECO:0000256" key="2">
    <source>
        <dbReference type="ARBA" id="ARBA00007577"/>
    </source>
</evidence>
<dbReference type="GO" id="GO:0015421">
    <property type="term" value="F:ABC-type oligopeptide transporter activity"/>
    <property type="evidence" value="ECO:0007669"/>
    <property type="project" value="TreeGrafter"/>
</dbReference>
<sequence>MSADSNEKTAVPTPDGAPSARGSSHGDSTEGPPNTKERGIDLAKADSKVVVPKDAADETDPYAHLPEREAKILKDQVFTPDVKVGLATLYRYSSRNDLIILFVAAVCAIASGAALPLMTVVFGNLQGTFQDYFTPGGGLTYDEFVDELSSLVLYFVYLAIGEFVTSYVATVGFIYTGEHISAKIREHYLASCMRQNIGFFDKLGAGEVTTRITADTNLIQEGISEKVGLTLAAVATFVAAFIIGFISYWKLTLILLSTVVALMLSMGTGSTFIVKNSRHNIAAYAQGGSVAEEVISSIRNAVAFGTQDRLARQYDTHLTKAEFYGFKLKSTLGVMVALMMTILYLNYGLAFWMGSRFLVDGSVPLSKILTVMMSVMIGAFNLGNVAPNIQAFTTALGAAAKIYSTIDRASPIDPSSEAGAKLETVVGTLRLEGIKHIYPSRPEVVVMDGVSLTIPAGKTTALVGASGSGKSTIIGLVERFYTPIEGAVYLDGVDITTLNLRWLRQQIALVSQEPTLFGTTIYENIRHGLIGTQWEHEGPEKQEELIHEAAKKANAHDFITSLPEGYQTNVGERGFLLSGGQKQRIAIARAVVSDPKILLLDEATSALDTKSEGVVQAALEVASAGRTTITIAHRLSTIRDAHNIVVMSEGRIVEQGTHDGLLEKRGAYYNLVTAQAIAAVNELTEAEEEAIDRQDELLLIRKASTRNKQEGDVAAPEDPDDDIRARLQRNQSHQSASSVALAGRKTEPQTKYGLWTLIKVIASFNKEERGLMLVGLFFSAICGGGNPTQAIFFAKLISALSLPTTPENIAHIKSEASFWSLMYLMLAIVMLVSFSIQGIVFAKCSERLIHRVRDMSFRSMLRQDVEYFDQDEHSAGALTSFLSTETTHVAGLSGSTLGTLVMVFTTLIAACTVALAIGWKLALVCIATMPVVIGCGYFRFWMLAHYQRRAKRAYSGSASYASEAITAMRTVASLTREDDVLRQYRESLAVQQRASLISVLKSSLLYAASQSLMFLCFALGFWYGGTLIAKYEYNMFQFFVVFSSVIFGAQSAGTVFSFAPDMGKATEASRELKTLFDRKPAIDTWSADGDKIASVDGTIEFRDVHFRYPTRPEQPVLRGLNLTVSPGQYIALVGASGCGKSTTIALLERFYDPLAGGIFIDGKEVSSLNVNEYRSFIALVSQEPTLYQGTIKENILLGASHDITDDQIDFACKEANIHDFILSLPDGFNTVVGSKGALLSGGQKQRIAIARALVRDPKILLLDEATSALDSESEHVVQAALDKAAKGRTTIAVAHRLSTIQKADIIYVFDQGRIVEQGTHGELMKTNGRYAELVNLQSLEKQG</sequence>
<evidence type="ECO:0000256" key="7">
    <source>
        <dbReference type="ARBA" id="ARBA00022840"/>
    </source>
</evidence>
<gene>
    <name evidence="15" type="ORF">BT67DRAFT_377214</name>
</gene>
<dbReference type="PANTHER" id="PTHR43394">
    <property type="entry name" value="ATP-DEPENDENT PERMEASE MDL1, MITOCHONDRIAL"/>
    <property type="match status" value="1"/>
</dbReference>
<dbReference type="FunFam" id="1.20.1560.10:FF:000102">
    <property type="entry name" value="ABC multidrug transporter Mdr1"/>
    <property type="match status" value="1"/>
</dbReference>
<dbReference type="PROSITE" id="PS50929">
    <property type="entry name" value="ABC_TM1F"/>
    <property type="match status" value="2"/>
</dbReference>
<dbReference type="InterPro" id="IPR017871">
    <property type="entry name" value="ABC_transporter-like_CS"/>
</dbReference>
<keyword evidence="10" id="KW-0325">Glycoprotein</keyword>
<proteinExistence type="inferred from homology"/>
<keyword evidence="8 12" id="KW-1133">Transmembrane helix</keyword>
<evidence type="ECO:0000256" key="10">
    <source>
        <dbReference type="ARBA" id="ARBA00023180"/>
    </source>
</evidence>
<evidence type="ECO:0000256" key="12">
    <source>
        <dbReference type="SAM" id="Phobius"/>
    </source>
</evidence>
<keyword evidence="16" id="KW-1185">Reference proteome</keyword>
<dbReference type="Gene3D" id="3.40.50.300">
    <property type="entry name" value="P-loop containing nucleotide triphosphate hydrolases"/>
    <property type="match status" value="2"/>
</dbReference>
<dbReference type="InterPro" id="IPR003439">
    <property type="entry name" value="ABC_transporter-like_ATP-bd"/>
</dbReference>
<dbReference type="GO" id="GO:0005743">
    <property type="term" value="C:mitochondrial inner membrane"/>
    <property type="evidence" value="ECO:0007669"/>
    <property type="project" value="TreeGrafter"/>
</dbReference>
<keyword evidence="4" id="KW-1003">Cell membrane</keyword>
<feature type="transmembrane region" description="Helical" evidence="12">
    <location>
        <begin position="817"/>
        <end position="841"/>
    </location>
</feature>
<dbReference type="Pfam" id="PF00005">
    <property type="entry name" value="ABC_tran"/>
    <property type="match status" value="2"/>
</dbReference>
<feature type="transmembrane region" description="Helical" evidence="12">
    <location>
        <begin position="1003"/>
        <end position="1023"/>
    </location>
</feature>
<dbReference type="SMART" id="SM00382">
    <property type="entry name" value="AAA"/>
    <property type="match status" value="2"/>
</dbReference>
<dbReference type="InterPro" id="IPR039421">
    <property type="entry name" value="Type_1_exporter"/>
</dbReference>
<dbReference type="Gene3D" id="1.20.1560.10">
    <property type="entry name" value="ABC transporter type 1, transmembrane domain"/>
    <property type="match status" value="1"/>
</dbReference>
<dbReference type="PROSITE" id="PS50893">
    <property type="entry name" value="ABC_TRANSPORTER_2"/>
    <property type="match status" value="2"/>
</dbReference>
<feature type="transmembrane region" description="Helical" evidence="12">
    <location>
        <begin position="151"/>
        <end position="175"/>
    </location>
</feature>
<feature type="transmembrane region" description="Helical" evidence="12">
    <location>
        <begin position="365"/>
        <end position="383"/>
    </location>
</feature>
<evidence type="ECO:0000256" key="1">
    <source>
        <dbReference type="ARBA" id="ARBA00004651"/>
    </source>
</evidence>
<dbReference type="InterPro" id="IPR036640">
    <property type="entry name" value="ABC1_TM_sf"/>
</dbReference>
<dbReference type="PANTHER" id="PTHR43394:SF27">
    <property type="entry name" value="ATP-DEPENDENT TRANSLOCASE ABCB1-LIKE"/>
    <property type="match status" value="1"/>
</dbReference>
<feature type="domain" description="ABC transporter" evidence="13">
    <location>
        <begin position="1099"/>
        <end position="1336"/>
    </location>
</feature>
<dbReference type="CDD" id="cd18578">
    <property type="entry name" value="ABC_6TM_Pgp_ABCB1_D2_like"/>
    <property type="match status" value="1"/>
</dbReference>
<protein>
    <submittedName>
        <fullName evidence="15">P-loop containing nucleoside triphosphate hydrolase protein</fullName>
    </submittedName>
</protein>
<dbReference type="GO" id="GO:0090374">
    <property type="term" value="P:oligopeptide export from mitochondrion"/>
    <property type="evidence" value="ECO:0007669"/>
    <property type="project" value="TreeGrafter"/>
</dbReference>
<evidence type="ECO:0000256" key="11">
    <source>
        <dbReference type="SAM" id="MobiDB-lite"/>
    </source>
</evidence>
<keyword evidence="3" id="KW-0813">Transport</keyword>
<evidence type="ECO:0000259" key="13">
    <source>
        <dbReference type="PROSITE" id="PS50893"/>
    </source>
</evidence>
<feature type="domain" description="ABC transmembrane type-1" evidence="14">
    <location>
        <begin position="773"/>
        <end position="1064"/>
    </location>
</feature>
<dbReference type="InterPro" id="IPR011527">
    <property type="entry name" value="ABC1_TM_dom"/>
</dbReference>
<comment type="subcellular location">
    <subcellularLocation>
        <location evidence="1">Cell membrane</location>
        <topology evidence="1">Multi-pass membrane protein</topology>
    </subcellularLocation>
</comment>
<feature type="transmembrane region" description="Helical" evidence="12">
    <location>
        <begin position="1035"/>
        <end position="1059"/>
    </location>
</feature>
<dbReference type="Pfam" id="PF00664">
    <property type="entry name" value="ABC_membrane"/>
    <property type="match status" value="2"/>
</dbReference>
<dbReference type="Proteomes" id="UP001304895">
    <property type="component" value="Unassembled WGS sequence"/>
</dbReference>
<dbReference type="SUPFAM" id="SSF90123">
    <property type="entry name" value="ABC transporter transmembrane region"/>
    <property type="match status" value="2"/>
</dbReference>
<feature type="transmembrane region" description="Helical" evidence="12">
    <location>
        <begin position="227"/>
        <end position="248"/>
    </location>
</feature>
<keyword evidence="15" id="KW-0378">Hydrolase</keyword>
<evidence type="ECO:0000313" key="15">
    <source>
        <dbReference type="EMBL" id="KAK4135328.1"/>
    </source>
</evidence>
<feature type="region of interest" description="Disordered" evidence="11">
    <location>
        <begin position="1"/>
        <end position="47"/>
    </location>
</feature>
<evidence type="ECO:0000313" key="16">
    <source>
        <dbReference type="Proteomes" id="UP001304895"/>
    </source>
</evidence>
<feature type="compositionally biased region" description="Basic and acidic residues" evidence="11">
    <location>
        <begin position="35"/>
        <end position="47"/>
    </location>
</feature>
<evidence type="ECO:0000256" key="3">
    <source>
        <dbReference type="ARBA" id="ARBA00022448"/>
    </source>
</evidence>
<dbReference type="SUPFAM" id="SSF52540">
    <property type="entry name" value="P-loop containing nucleoside triphosphate hydrolases"/>
    <property type="match status" value="2"/>
</dbReference>
<comment type="similarity">
    <text evidence="2">Belongs to the ABC transporter superfamily. ABCB family. Multidrug resistance exporter (TC 3.A.1.201) subfamily.</text>
</comment>
<dbReference type="EMBL" id="MU853406">
    <property type="protein sequence ID" value="KAK4135328.1"/>
    <property type="molecule type" value="Genomic_DNA"/>
</dbReference>
<organism evidence="15 16">
    <name type="scientific">Trichocladium antarcticum</name>
    <dbReference type="NCBI Taxonomy" id="1450529"/>
    <lineage>
        <taxon>Eukaryota</taxon>
        <taxon>Fungi</taxon>
        <taxon>Dikarya</taxon>
        <taxon>Ascomycota</taxon>
        <taxon>Pezizomycotina</taxon>
        <taxon>Sordariomycetes</taxon>
        <taxon>Sordariomycetidae</taxon>
        <taxon>Sordariales</taxon>
        <taxon>Chaetomiaceae</taxon>
        <taxon>Trichocladium</taxon>
    </lineage>
</organism>
<keyword evidence="9 12" id="KW-0472">Membrane</keyword>
<dbReference type="GO" id="GO:0005524">
    <property type="term" value="F:ATP binding"/>
    <property type="evidence" value="ECO:0007669"/>
    <property type="project" value="UniProtKB-KW"/>
</dbReference>
<dbReference type="CDD" id="cd03249">
    <property type="entry name" value="ABC_MTABC3_MDL1_MDL2"/>
    <property type="match status" value="2"/>
</dbReference>
<feature type="domain" description="ABC transporter" evidence="13">
    <location>
        <begin position="429"/>
        <end position="674"/>
    </location>
</feature>
<comment type="caution">
    <text evidence="15">The sequence shown here is derived from an EMBL/GenBank/DDBJ whole genome shotgun (WGS) entry which is preliminary data.</text>
</comment>
<reference evidence="15" key="1">
    <citation type="journal article" date="2023" name="Mol. Phylogenet. Evol.">
        <title>Genome-scale phylogeny and comparative genomics of the fungal order Sordariales.</title>
        <authorList>
            <person name="Hensen N."/>
            <person name="Bonometti L."/>
            <person name="Westerberg I."/>
            <person name="Brannstrom I.O."/>
            <person name="Guillou S."/>
            <person name="Cros-Aarteil S."/>
            <person name="Calhoun S."/>
            <person name="Haridas S."/>
            <person name="Kuo A."/>
            <person name="Mondo S."/>
            <person name="Pangilinan J."/>
            <person name="Riley R."/>
            <person name="LaButti K."/>
            <person name="Andreopoulos B."/>
            <person name="Lipzen A."/>
            <person name="Chen C."/>
            <person name="Yan M."/>
            <person name="Daum C."/>
            <person name="Ng V."/>
            <person name="Clum A."/>
            <person name="Steindorff A."/>
            <person name="Ohm R.A."/>
            <person name="Martin F."/>
            <person name="Silar P."/>
            <person name="Natvig D.O."/>
            <person name="Lalanne C."/>
            <person name="Gautier V."/>
            <person name="Ament-Velasquez S.L."/>
            <person name="Kruys A."/>
            <person name="Hutchinson M.I."/>
            <person name="Powell A.J."/>
            <person name="Barry K."/>
            <person name="Miller A.N."/>
            <person name="Grigoriev I.V."/>
            <person name="Debuchy R."/>
            <person name="Gladieux P."/>
            <person name="Hiltunen Thoren M."/>
            <person name="Johannesson H."/>
        </authorList>
    </citation>
    <scope>NUCLEOTIDE SEQUENCE</scope>
    <source>
        <strain evidence="15">CBS 123565</strain>
    </source>
</reference>
<dbReference type="FunFam" id="1.20.1560.10:FF:000009">
    <property type="entry name" value="ABC transporter B family member 1"/>
    <property type="match status" value="1"/>
</dbReference>
<feature type="transmembrane region" description="Helical" evidence="12">
    <location>
        <begin position="921"/>
        <end position="942"/>
    </location>
</feature>
<dbReference type="InterPro" id="IPR003593">
    <property type="entry name" value="AAA+_ATPase"/>
</dbReference>
<reference evidence="15" key="2">
    <citation type="submission" date="2023-05" db="EMBL/GenBank/DDBJ databases">
        <authorList>
            <consortium name="Lawrence Berkeley National Laboratory"/>
            <person name="Steindorff A."/>
            <person name="Hensen N."/>
            <person name="Bonometti L."/>
            <person name="Westerberg I."/>
            <person name="Brannstrom I.O."/>
            <person name="Guillou S."/>
            <person name="Cros-Aarteil S."/>
            <person name="Calhoun S."/>
            <person name="Haridas S."/>
            <person name="Kuo A."/>
            <person name="Mondo S."/>
            <person name="Pangilinan J."/>
            <person name="Riley R."/>
            <person name="Labutti K."/>
            <person name="Andreopoulos B."/>
            <person name="Lipzen A."/>
            <person name="Chen C."/>
            <person name="Yanf M."/>
            <person name="Daum C."/>
            <person name="Ng V."/>
            <person name="Clum A."/>
            <person name="Ohm R."/>
            <person name="Martin F."/>
            <person name="Silar P."/>
            <person name="Natvig D."/>
            <person name="Lalanne C."/>
            <person name="Gautier V."/>
            <person name="Ament-Velasquez S.L."/>
            <person name="Kruys A."/>
            <person name="Hutchinson M.I."/>
            <person name="Powell A.J."/>
            <person name="Barry K."/>
            <person name="Miller A.N."/>
            <person name="Grigoriev I.V."/>
            <person name="Debuchy R."/>
            <person name="Gladieux P."/>
            <person name="Thoren M.H."/>
            <person name="Johannesson H."/>
        </authorList>
    </citation>
    <scope>NUCLEOTIDE SEQUENCE</scope>
    <source>
        <strain evidence="15">CBS 123565</strain>
    </source>
</reference>